<evidence type="ECO:0000313" key="1">
    <source>
        <dbReference type="EMBL" id="QER39192.1"/>
    </source>
</evidence>
<dbReference type="AlphaFoldDB" id="A0A5P1USR4"/>
<dbReference type="KEGG" id="asue:F2A31_05535"/>
<name>A0A5P1USR4_9GAMM</name>
<dbReference type="Proteomes" id="UP000325177">
    <property type="component" value="Chromosome"/>
</dbReference>
<evidence type="ECO:0000313" key="2">
    <source>
        <dbReference type="Proteomes" id="UP000325177"/>
    </source>
</evidence>
<dbReference type="RefSeq" id="WP_150025531.1">
    <property type="nucleotide sequence ID" value="NZ_CP043909.1"/>
</dbReference>
<proteinExistence type="predicted"/>
<sequence length="299" mass="33785">MQKHVLASKNMELSVTTQLSHNTETTLEHVLDIMPELIRWLVKSGIGYSEFSAALRPLFYNEAIKELDRIAQKKTDSSISILSGLTRREVNAFRPPDSKQHVCIDMQQFLMPVSVPARVVGLWIHQRLPFRIPITGSEESFESLVQQISSEKHPRSILLELKRLGVVVEINDDVILQTGSFTPSPHADESKKLFAESIVDHLAAGIHNITEGDDAFLEQAIFADELTYESVVELKKLCVDQWQTMAKTVLARTMELCRKDEGKLDASYRFRLGVFQYEAMEQHIVGINSSRNSCKESGS</sequence>
<protein>
    <submittedName>
        <fullName evidence="1">Uncharacterized protein</fullName>
    </submittedName>
</protein>
<reference evidence="1 2" key="1">
    <citation type="submission" date="2019-09" db="EMBL/GenBank/DDBJ databases">
        <title>Acinetobacter sp. C16S1 isolated from saline soil.</title>
        <authorList>
            <person name="Xu L."/>
            <person name="Sun J.-Q."/>
        </authorList>
    </citation>
    <scope>NUCLEOTIDE SEQUENCE [LARGE SCALE GENOMIC DNA]</scope>
    <source>
        <strain evidence="1 2">C16S1</strain>
    </source>
</reference>
<dbReference type="Pfam" id="PF20112">
    <property type="entry name" value="DUF6502"/>
    <property type="match status" value="1"/>
</dbReference>
<dbReference type="EMBL" id="CP043909">
    <property type="protein sequence ID" value="QER39192.1"/>
    <property type="molecule type" value="Genomic_DNA"/>
</dbReference>
<organism evidence="1 2">
    <name type="scientific">Acinetobacter suaedae</name>
    <dbReference type="NCBI Taxonomy" id="2609668"/>
    <lineage>
        <taxon>Bacteria</taxon>
        <taxon>Pseudomonadati</taxon>
        <taxon>Pseudomonadota</taxon>
        <taxon>Gammaproteobacteria</taxon>
        <taxon>Moraxellales</taxon>
        <taxon>Moraxellaceae</taxon>
        <taxon>Acinetobacter</taxon>
    </lineage>
</organism>
<dbReference type="InterPro" id="IPR045445">
    <property type="entry name" value="DUF6502"/>
</dbReference>
<gene>
    <name evidence="1" type="ORF">F2A31_05535</name>
</gene>
<keyword evidence="2" id="KW-1185">Reference proteome</keyword>
<accession>A0A5P1USR4</accession>